<evidence type="ECO:0000313" key="1">
    <source>
        <dbReference type="EMBL" id="MBC9249658.1"/>
    </source>
</evidence>
<sequence>MDVERPVKSPCVSICALDDQDICIGCQRTADEITRWGRMDNAERRLVLERCAERTRAAGQFLQQPARP</sequence>
<protein>
    <submittedName>
        <fullName evidence="1">Fe-S protein</fullName>
    </submittedName>
</protein>
<dbReference type="PANTHER" id="PTHR35175:SF2">
    <property type="entry name" value="DUF1289 DOMAIN-CONTAINING PROTEIN"/>
    <property type="match status" value="1"/>
</dbReference>
<dbReference type="Proteomes" id="UP000744555">
    <property type="component" value="Unassembled WGS sequence"/>
</dbReference>
<accession>A0ABR7RZS7</accession>
<dbReference type="PANTHER" id="PTHR35175">
    <property type="entry name" value="DUF1289 DOMAIN-CONTAINING PROTEIN"/>
    <property type="match status" value="1"/>
</dbReference>
<keyword evidence="2" id="KW-1185">Reference proteome</keyword>
<dbReference type="Pfam" id="PF06945">
    <property type="entry name" value="DUF1289"/>
    <property type="match status" value="1"/>
</dbReference>
<reference evidence="1 2" key="1">
    <citation type="submission" date="2016-06" db="EMBL/GenBank/DDBJ databases">
        <authorList>
            <person name="Ramos C."/>
            <person name="Pintado A."/>
            <person name="Crespo-Gomez J.I."/>
        </authorList>
    </citation>
    <scope>NUCLEOTIDE SEQUENCE [LARGE SCALE GENOMIC DNA]</scope>
    <source>
        <strain evidence="1 2">AVO110</strain>
    </source>
</reference>
<dbReference type="EMBL" id="LZEU01000001">
    <property type="protein sequence ID" value="MBC9249658.1"/>
    <property type="molecule type" value="Genomic_DNA"/>
</dbReference>
<proteinExistence type="predicted"/>
<dbReference type="InterPro" id="IPR010710">
    <property type="entry name" value="DUF1289"/>
</dbReference>
<gene>
    <name evidence="1" type="ORF">A9179_05155</name>
</gene>
<comment type="caution">
    <text evidence="1">The sequence shown here is derived from an EMBL/GenBank/DDBJ whole genome shotgun (WGS) entry which is preliminary data.</text>
</comment>
<name>A0ABR7RZS7_AQUAC</name>
<organism evidence="1 2">
    <name type="scientific">Aquipseudomonas alcaligenes</name>
    <name type="common">Pseudomonas alcaligenes</name>
    <dbReference type="NCBI Taxonomy" id="43263"/>
    <lineage>
        <taxon>Bacteria</taxon>
        <taxon>Pseudomonadati</taxon>
        <taxon>Pseudomonadota</taxon>
        <taxon>Gammaproteobacteria</taxon>
        <taxon>Pseudomonadales</taxon>
        <taxon>Pseudomonadaceae</taxon>
        <taxon>Aquipseudomonas</taxon>
    </lineage>
</organism>
<evidence type="ECO:0000313" key="2">
    <source>
        <dbReference type="Proteomes" id="UP000744555"/>
    </source>
</evidence>